<dbReference type="RefSeq" id="WP_184142044.1">
    <property type="nucleotide sequence ID" value="NZ_JACHIK010000003.1"/>
</dbReference>
<accession>A0A7W7YTE6</accession>
<protein>
    <submittedName>
        <fullName evidence="1">Uncharacterized protein</fullName>
    </submittedName>
</protein>
<keyword evidence="2" id="KW-1185">Reference proteome</keyword>
<proteinExistence type="predicted"/>
<name>A0A7W7YTE6_9HYPH</name>
<gene>
    <name evidence="1" type="ORF">HNQ66_001309</name>
</gene>
<evidence type="ECO:0000313" key="2">
    <source>
        <dbReference type="Proteomes" id="UP000535406"/>
    </source>
</evidence>
<sequence length="205" mass="22174">MPITFPRELPDVGYVTADVVLREGVTASPAASGLINYTQVAPTAWEATLTTRPLLLSQFAEVEAWWLSLRGGLRSVLFRHPHVCYPKAHWQDHGPADDPGNLVSVTDGNVLSVSSVDAALVLTPGDRIGLERSSRYYVGRVTEVAGTDTTRTITVEPPPFATVAQAGAVVRFAKPAILMRPVPDSFQAPRSGRFYTVSFKLVESA</sequence>
<reference evidence="1 2" key="1">
    <citation type="submission" date="2020-08" db="EMBL/GenBank/DDBJ databases">
        <title>Genomic Encyclopedia of Type Strains, Phase IV (KMG-IV): sequencing the most valuable type-strain genomes for metagenomic binning, comparative biology and taxonomic classification.</title>
        <authorList>
            <person name="Goeker M."/>
        </authorList>
    </citation>
    <scope>NUCLEOTIDE SEQUENCE [LARGE SCALE GENOMIC DNA]</scope>
    <source>
        <strain evidence="1 2">DSM 21319</strain>
    </source>
</reference>
<comment type="caution">
    <text evidence="1">The sequence shown here is derived from an EMBL/GenBank/DDBJ whole genome shotgun (WGS) entry which is preliminary data.</text>
</comment>
<dbReference type="AlphaFoldDB" id="A0A7W7YTE6"/>
<dbReference type="EMBL" id="JACHIK010000003">
    <property type="protein sequence ID" value="MBB5041926.1"/>
    <property type="molecule type" value="Genomic_DNA"/>
</dbReference>
<evidence type="ECO:0000313" key="1">
    <source>
        <dbReference type="EMBL" id="MBB5041926.1"/>
    </source>
</evidence>
<dbReference type="Proteomes" id="UP000535406">
    <property type="component" value="Unassembled WGS sequence"/>
</dbReference>
<organism evidence="1 2">
    <name type="scientific">Shinella fusca</name>
    <dbReference type="NCBI Taxonomy" id="544480"/>
    <lineage>
        <taxon>Bacteria</taxon>
        <taxon>Pseudomonadati</taxon>
        <taxon>Pseudomonadota</taxon>
        <taxon>Alphaproteobacteria</taxon>
        <taxon>Hyphomicrobiales</taxon>
        <taxon>Rhizobiaceae</taxon>
        <taxon>Shinella</taxon>
    </lineage>
</organism>